<gene>
    <name evidence="2" type="ORF">WISP_28559</name>
</gene>
<feature type="region of interest" description="Disordered" evidence="1">
    <location>
        <begin position="44"/>
        <end position="82"/>
    </location>
</feature>
<dbReference type="InterPro" id="IPR027324">
    <property type="entry name" value="MAP2/MAP4/Tau"/>
</dbReference>
<evidence type="ECO:0000256" key="1">
    <source>
        <dbReference type="SAM" id="MobiDB-lite"/>
    </source>
</evidence>
<proteinExistence type="predicted"/>
<dbReference type="PANTHER" id="PTHR11501">
    <property type="entry name" value="MICROTUBULE-ASSOCIATED PROTEIN"/>
    <property type="match status" value="1"/>
</dbReference>
<evidence type="ECO:0000313" key="3">
    <source>
        <dbReference type="Proteomes" id="UP001145742"/>
    </source>
</evidence>
<reference evidence="2" key="1">
    <citation type="submission" date="2019-10" db="EMBL/GenBank/DDBJ databases">
        <authorList>
            <person name="Soares A.E.R."/>
            <person name="Aleixo A."/>
            <person name="Schneider P."/>
            <person name="Miyaki C.Y."/>
            <person name="Schneider M.P."/>
            <person name="Mello C."/>
            <person name="Vasconcelos A.T.R."/>
        </authorList>
    </citation>
    <scope>NUCLEOTIDE SEQUENCE</scope>
    <source>
        <tissue evidence="2">Muscle</tissue>
    </source>
</reference>
<keyword evidence="3" id="KW-1185">Reference proteome</keyword>
<name>A0ABQ9DKW3_9PASS</name>
<protein>
    <submittedName>
        <fullName evidence="2">Microtubule-associated protein 4-like protein</fullName>
    </submittedName>
</protein>
<feature type="region of interest" description="Disordered" evidence="1">
    <location>
        <begin position="1"/>
        <end position="22"/>
    </location>
</feature>
<evidence type="ECO:0000313" key="2">
    <source>
        <dbReference type="EMBL" id="KAJ7424462.1"/>
    </source>
</evidence>
<comment type="caution">
    <text evidence="2">The sequence shown here is derived from an EMBL/GenBank/DDBJ whole genome shotgun (WGS) entry which is preliminary data.</text>
</comment>
<dbReference type="EMBL" id="WHWB01032677">
    <property type="protein sequence ID" value="KAJ7424462.1"/>
    <property type="molecule type" value="Genomic_DNA"/>
</dbReference>
<organism evidence="2 3">
    <name type="scientific">Willisornis vidua</name>
    <name type="common">Xingu scale-backed antbird</name>
    <dbReference type="NCBI Taxonomy" id="1566151"/>
    <lineage>
        <taxon>Eukaryota</taxon>
        <taxon>Metazoa</taxon>
        <taxon>Chordata</taxon>
        <taxon>Craniata</taxon>
        <taxon>Vertebrata</taxon>
        <taxon>Euteleostomi</taxon>
        <taxon>Archelosauria</taxon>
        <taxon>Archosauria</taxon>
        <taxon>Dinosauria</taxon>
        <taxon>Saurischia</taxon>
        <taxon>Theropoda</taxon>
        <taxon>Coelurosauria</taxon>
        <taxon>Aves</taxon>
        <taxon>Neognathae</taxon>
        <taxon>Neoaves</taxon>
        <taxon>Telluraves</taxon>
        <taxon>Australaves</taxon>
        <taxon>Passeriformes</taxon>
        <taxon>Thamnophilidae</taxon>
        <taxon>Willisornis</taxon>
    </lineage>
</organism>
<accession>A0ABQ9DKW3</accession>
<dbReference type="PANTHER" id="PTHR11501:SF16">
    <property type="entry name" value="MICROTUBULE-ASSOCIATED PROTEIN 4"/>
    <property type="match status" value="1"/>
</dbReference>
<dbReference type="Proteomes" id="UP001145742">
    <property type="component" value="Unassembled WGS sequence"/>
</dbReference>
<sequence length="82" mass="8901">MADLEHNLSLADALAEPPPDIEEEVKRDFIATLEAEKFEDVVGETVDKTDYVPLLDNDDEGGPGSLEPKGRAHPEGTQGELL</sequence>